<dbReference type="Pfam" id="PF03527">
    <property type="entry name" value="RHS"/>
    <property type="match status" value="1"/>
</dbReference>
<sequence length="925" mass="105333">MDALAGFESEQFGRVTRWTWNEDRQPTSHTDAEGHVWQLEWNAKRQLISTTDPAGNTTRFEYDERGRQTQRIDALGQVERTEWNGYYDLPVAETDPASSRWIYRYDDLGNLTMTRDPAGFATEYHRDERGLVHTIRDARGSYKFLQWNARAQLTAYIDCSGKTTRFAYDARGVLARVTDAAGQATVYEADAMGRVMAITTADGSRQMFRYDDAGRLVEVVDPNQRRTRYELNPRGLLLSRTDAVDRVVRFGYDDAFRLASLTNENRETYRFRYDRRDLLVEEVGLDGNARAYEYDVRGLGIALREGKLQTTFERDAIGQLVTKQAARERCEYRYDKAGRIASGELYALTGRSPSMKNRVTLKYGARGEVLEEYTPTGWLAHTYDELGNRVSTTVSGEQTIDWLHYGSGHVHQIRVDDTAIADIERDDLHREVLRRQGKLTSQFGYDAVGRRARAAAQRSASADALLAKQWQYDAAGDVVQKRDQRYGTTNYSYDPTGRIEQATGPGQPSEVFRWDAAANLVSSDHPGGYVEHNRLRMFEDKRFEYDAYGRLVRKLSGHGPASEQTLEYDDWNQLKTVVTKDRLGVSTTHFEYDAFGRRIRKLNGSYTSTDFLWDGMRLVQEIYHDRLGEEALTYLYEPDSYVPLARIDQATPAANDANARDTVYYFHNDVSGLPEELTDVDGELVWQARYKVWGNAVQEEWIARAPQRPPPVWDEMQPAAAPAHVPRPQNLRFQGQYLDRETGLHYNTFRFYDPDIGRFINPDPIGLAGGTNLFQYAPNSLGWIDPWGLSCADTAALTKHAQDTRSAVLARANKGMTDRQLASIERSLDRAKTATTEEGRALHLTRAATKERLYVGQRMDAEFKMRVANDPSLAHLTVTKSGQFGADVVNRKTGSWWDLTTENDWSRGMHQAKYGDGGSGLFWDR</sequence>
<evidence type="ECO:0000259" key="1">
    <source>
        <dbReference type="Pfam" id="PF03527"/>
    </source>
</evidence>
<dbReference type="Pfam" id="PF05593">
    <property type="entry name" value="RHS_repeat"/>
    <property type="match status" value="4"/>
</dbReference>
<evidence type="ECO:0000313" key="3">
    <source>
        <dbReference type="Proteomes" id="UP000494120"/>
    </source>
</evidence>
<accession>A0ABY6XPK5</accession>
<dbReference type="PANTHER" id="PTHR32305:SF15">
    <property type="entry name" value="PROTEIN RHSA-RELATED"/>
    <property type="match status" value="1"/>
</dbReference>
<evidence type="ECO:0000313" key="2">
    <source>
        <dbReference type="EMBL" id="VWC51077.1"/>
    </source>
</evidence>
<dbReference type="Gene3D" id="2.180.10.10">
    <property type="entry name" value="RHS repeat-associated core"/>
    <property type="match status" value="2"/>
</dbReference>
<feature type="domain" description="RHS protein conserved region" evidence="1">
    <location>
        <begin position="663"/>
        <end position="699"/>
    </location>
</feature>
<name>A0ABY6XPK5_9BURK</name>
<proteinExistence type="predicted"/>
<dbReference type="InterPro" id="IPR050708">
    <property type="entry name" value="T6SS_VgrG/RHS"/>
</dbReference>
<dbReference type="Proteomes" id="UP000494120">
    <property type="component" value="Unassembled WGS sequence"/>
</dbReference>
<dbReference type="PANTHER" id="PTHR32305">
    <property type="match status" value="1"/>
</dbReference>
<dbReference type="InterPro" id="IPR001826">
    <property type="entry name" value="RHS"/>
</dbReference>
<dbReference type="NCBIfam" id="TIGR01643">
    <property type="entry name" value="YD_repeat_2x"/>
    <property type="match status" value="10"/>
</dbReference>
<dbReference type="InterPro" id="IPR031325">
    <property type="entry name" value="RHS_repeat"/>
</dbReference>
<reference evidence="2 3" key="1">
    <citation type="submission" date="2019-09" db="EMBL/GenBank/DDBJ databases">
        <authorList>
            <person name="Depoorter E."/>
        </authorList>
    </citation>
    <scope>NUCLEOTIDE SEQUENCE [LARGE SCALE GENOMIC DNA]</scope>
    <source>
        <strain evidence="2 3">R-17378</strain>
    </source>
</reference>
<keyword evidence="3" id="KW-1185">Reference proteome</keyword>
<dbReference type="NCBIfam" id="TIGR03696">
    <property type="entry name" value="Rhs_assc_core"/>
    <property type="match status" value="1"/>
</dbReference>
<dbReference type="InterPro" id="IPR006530">
    <property type="entry name" value="YD"/>
</dbReference>
<comment type="caution">
    <text evidence="2">The sequence shown here is derived from an EMBL/GenBank/DDBJ whole genome shotgun (WGS) entry which is preliminary data.</text>
</comment>
<protein>
    <submittedName>
        <fullName evidence="2">RHS protein</fullName>
    </submittedName>
</protein>
<gene>
    <name evidence="2" type="ORF">BLA17378_00806</name>
</gene>
<dbReference type="EMBL" id="CABVQG010000002">
    <property type="protein sequence ID" value="VWC51077.1"/>
    <property type="molecule type" value="Genomic_DNA"/>
</dbReference>
<dbReference type="InterPro" id="IPR022385">
    <property type="entry name" value="Rhs_assc_core"/>
</dbReference>
<organism evidence="2 3">
    <name type="scientific">Burkholderia aenigmatica</name>
    <dbReference type="NCBI Taxonomy" id="2015348"/>
    <lineage>
        <taxon>Bacteria</taxon>
        <taxon>Pseudomonadati</taxon>
        <taxon>Pseudomonadota</taxon>
        <taxon>Betaproteobacteria</taxon>
        <taxon>Burkholderiales</taxon>
        <taxon>Burkholderiaceae</taxon>
        <taxon>Burkholderia</taxon>
        <taxon>Burkholderia cepacia complex</taxon>
    </lineage>
</organism>